<dbReference type="SUPFAM" id="SSF103647">
    <property type="entry name" value="TSP type-3 repeat"/>
    <property type="match status" value="1"/>
</dbReference>
<evidence type="ECO:0008006" key="3">
    <source>
        <dbReference type="Google" id="ProtNLM"/>
    </source>
</evidence>
<comment type="caution">
    <text evidence="1">The sequence shown here is derived from an EMBL/GenBank/DDBJ whole genome shotgun (WGS) entry which is preliminary data.</text>
</comment>
<gene>
    <name evidence="1" type="ORF">GCM10010528_03050</name>
</gene>
<reference evidence="1 2" key="1">
    <citation type="journal article" date="2019" name="Int. J. Syst. Evol. Microbiol.">
        <title>The Global Catalogue of Microorganisms (GCM) 10K type strain sequencing project: providing services to taxonomists for standard genome sequencing and annotation.</title>
        <authorList>
            <consortium name="The Broad Institute Genomics Platform"/>
            <consortium name="The Broad Institute Genome Sequencing Center for Infectious Disease"/>
            <person name="Wu L."/>
            <person name="Ma J."/>
        </authorList>
    </citation>
    <scope>NUCLEOTIDE SEQUENCE [LARGE SCALE GENOMIC DNA]</scope>
    <source>
        <strain evidence="1 2">JCM 14234</strain>
    </source>
</reference>
<dbReference type="RefSeq" id="WP_290704061.1">
    <property type="nucleotide sequence ID" value="NZ_BAAAVS010000002.1"/>
</dbReference>
<dbReference type="InterPro" id="IPR028974">
    <property type="entry name" value="TSP_type-3_rpt"/>
</dbReference>
<dbReference type="EMBL" id="BAAAVS010000002">
    <property type="protein sequence ID" value="GAA3024443.1"/>
    <property type="molecule type" value="Genomic_DNA"/>
</dbReference>
<protein>
    <recommendedName>
        <fullName evidence="3">Pullulanase</fullName>
    </recommendedName>
</protein>
<dbReference type="SUPFAM" id="SSF69318">
    <property type="entry name" value="Integrin alpha N-terminal domain"/>
    <property type="match status" value="1"/>
</dbReference>
<accession>A0ABN3YAV6</accession>
<dbReference type="Proteomes" id="UP001501035">
    <property type="component" value="Unassembled WGS sequence"/>
</dbReference>
<evidence type="ECO:0000313" key="1">
    <source>
        <dbReference type="EMBL" id="GAA3024443.1"/>
    </source>
</evidence>
<keyword evidence="2" id="KW-1185">Reference proteome</keyword>
<sequence>MDPPLIAHTFGTGLGETHTWHAPADADLNGDGRLESVRLDFDGDGLIDDAMIDVDGDGVADLAGLDLDDDGNLDAFFTDTGTGVWGIRAHPPPGLSPGDRARPGRQLLPVDVDGDGRPDATLIISGRSRELLLDTDGDGIWDVGLVDSDGDGTIDRVHRRKP</sequence>
<name>A0ABN3YAV6_9ACTN</name>
<proteinExistence type="predicted"/>
<evidence type="ECO:0000313" key="2">
    <source>
        <dbReference type="Proteomes" id="UP001501035"/>
    </source>
</evidence>
<organism evidence="1 2">
    <name type="scientific">Gordonia defluvii</name>
    <dbReference type="NCBI Taxonomy" id="283718"/>
    <lineage>
        <taxon>Bacteria</taxon>
        <taxon>Bacillati</taxon>
        <taxon>Actinomycetota</taxon>
        <taxon>Actinomycetes</taxon>
        <taxon>Mycobacteriales</taxon>
        <taxon>Gordoniaceae</taxon>
        <taxon>Gordonia</taxon>
    </lineage>
</organism>
<dbReference type="InterPro" id="IPR028994">
    <property type="entry name" value="Integrin_alpha_N"/>
</dbReference>